<gene>
    <name evidence="6" type="ORF">SO694_00192026</name>
</gene>
<feature type="compositionally biased region" description="Low complexity" evidence="4">
    <location>
        <begin position="17"/>
        <end position="26"/>
    </location>
</feature>
<sequence length="269" mass="29324">MDAPAAATPAEKTSMDAPAAATPAEKAMGEIGQRLASIGATKLPPDDEAPAPAKPAKAPALKLFVSYKEGDDESLHMATKFVVPKGWRPGPVSKLLAFAVDTHYGKRARNAPMWLHATSRSAASRSARSRRRPSRRRRRRQGRRGRVGRRRRRALGALPRRPAAAAAPAAPEDDVSLAAVPGDDGDFKCLNNGCGQFFWEEENFKGRCHFHKGRPEPARGEGLYRWSCCPSKTAARDELRSVPGCERAAHWRGAGAPRDVACVPCRWEF</sequence>
<dbReference type="PANTHER" id="PTHR46983">
    <property type="entry name" value="CYSTEINE AND HISTIDINE-RICH DOMAIN-CONTAINING PROTEIN 1"/>
    <property type="match status" value="1"/>
</dbReference>
<evidence type="ECO:0000256" key="3">
    <source>
        <dbReference type="ARBA" id="ARBA00022833"/>
    </source>
</evidence>
<dbReference type="EMBL" id="JBBJCI010000319">
    <property type="protein sequence ID" value="KAK7234567.1"/>
    <property type="molecule type" value="Genomic_DNA"/>
</dbReference>
<feature type="domain" description="CHORD" evidence="5">
    <location>
        <begin position="189"/>
        <end position="250"/>
    </location>
</feature>
<evidence type="ECO:0000313" key="6">
    <source>
        <dbReference type="EMBL" id="KAK7234567.1"/>
    </source>
</evidence>
<feature type="compositionally biased region" description="Low complexity" evidence="4">
    <location>
        <begin position="155"/>
        <end position="170"/>
    </location>
</feature>
<dbReference type="Pfam" id="PF04968">
    <property type="entry name" value="CHORD"/>
    <property type="match status" value="1"/>
</dbReference>
<evidence type="ECO:0000256" key="2">
    <source>
        <dbReference type="ARBA" id="ARBA00022737"/>
    </source>
</evidence>
<evidence type="ECO:0000256" key="1">
    <source>
        <dbReference type="ARBA" id="ARBA00022723"/>
    </source>
</evidence>
<keyword evidence="7" id="KW-1185">Reference proteome</keyword>
<accession>A0ABR1FNX8</accession>
<dbReference type="PANTHER" id="PTHR46983:SF3">
    <property type="entry name" value="CHPADIPLOID STATE MAINTENANCE PROTEIN CHPA"/>
    <property type="match status" value="1"/>
</dbReference>
<dbReference type="PROSITE" id="PS51401">
    <property type="entry name" value="CHORD"/>
    <property type="match status" value="1"/>
</dbReference>
<organism evidence="6 7">
    <name type="scientific">Aureococcus anophagefferens</name>
    <name type="common">Harmful bloom alga</name>
    <dbReference type="NCBI Taxonomy" id="44056"/>
    <lineage>
        <taxon>Eukaryota</taxon>
        <taxon>Sar</taxon>
        <taxon>Stramenopiles</taxon>
        <taxon>Ochrophyta</taxon>
        <taxon>Pelagophyceae</taxon>
        <taxon>Pelagomonadales</taxon>
        <taxon>Pelagomonadaceae</taxon>
        <taxon>Aureococcus</taxon>
    </lineage>
</organism>
<proteinExistence type="predicted"/>
<feature type="region of interest" description="Disordered" evidence="4">
    <location>
        <begin position="1"/>
        <end position="58"/>
    </location>
</feature>
<evidence type="ECO:0000313" key="7">
    <source>
        <dbReference type="Proteomes" id="UP001363151"/>
    </source>
</evidence>
<dbReference type="Gene3D" id="4.10.1130.20">
    <property type="match status" value="1"/>
</dbReference>
<name>A0ABR1FNX8_AURAN</name>
<dbReference type="InterPro" id="IPR007051">
    <property type="entry name" value="CHORD_dom"/>
</dbReference>
<feature type="region of interest" description="Disordered" evidence="4">
    <location>
        <begin position="115"/>
        <end position="173"/>
    </location>
</feature>
<evidence type="ECO:0000256" key="4">
    <source>
        <dbReference type="SAM" id="MobiDB-lite"/>
    </source>
</evidence>
<reference evidence="6 7" key="1">
    <citation type="submission" date="2024-03" db="EMBL/GenBank/DDBJ databases">
        <title>Aureococcus anophagefferens CCMP1851 and Kratosvirus quantuckense: Draft genome of a second virus-susceptible host strain in the model system.</title>
        <authorList>
            <person name="Chase E."/>
            <person name="Truchon A.R."/>
            <person name="Schepens W."/>
            <person name="Wilhelm S.W."/>
        </authorList>
    </citation>
    <scope>NUCLEOTIDE SEQUENCE [LARGE SCALE GENOMIC DNA]</scope>
    <source>
        <strain evidence="6 7">CCMP1851</strain>
    </source>
</reference>
<keyword evidence="3" id="KW-0862">Zinc</keyword>
<dbReference type="Proteomes" id="UP001363151">
    <property type="component" value="Unassembled WGS sequence"/>
</dbReference>
<protein>
    <recommendedName>
        <fullName evidence="5">CHORD domain-containing protein</fullName>
    </recommendedName>
</protein>
<feature type="compositionally biased region" description="Basic residues" evidence="4">
    <location>
        <begin position="127"/>
        <end position="154"/>
    </location>
</feature>
<comment type="caution">
    <text evidence="6">The sequence shown here is derived from an EMBL/GenBank/DDBJ whole genome shotgun (WGS) entry which is preliminary data.</text>
</comment>
<dbReference type="InterPro" id="IPR039790">
    <property type="entry name" value="CHRD1"/>
</dbReference>
<keyword evidence="2" id="KW-0677">Repeat</keyword>
<keyword evidence="1" id="KW-0479">Metal-binding</keyword>
<evidence type="ECO:0000259" key="5">
    <source>
        <dbReference type="PROSITE" id="PS51401"/>
    </source>
</evidence>